<protein>
    <submittedName>
        <fullName evidence="2">Uncharacterized protein</fullName>
    </submittedName>
</protein>
<feature type="region of interest" description="Disordered" evidence="1">
    <location>
        <begin position="22"/>
        <end position="73"/>
    </location>
</feature>
<dbReference type="GeneID" id="95405792"/>
<feature type="region of interest" description="Disordered" evidence="1">
    <location>
        <begin position="90"/>
        <end position="125"/>
    </location>
</feature>
<dbReference type="Proteomes" id="UP000706926">
    <property type="component" value="Unassembled WGS sequence"/>
</dbReference>
<sequence>MRDENNRNTLPELIYLEYETKRKIDETDMIPEDDIRDVNTYTTQSLSSEEADHSGYDQNESAPADAKPPAAVINPDHSALDAWEAAGAEPYNRTIAGEPASGSSADAVDGQEPKAEGRLPLDQASANAAFVHGDEREAREWLDMEGEPPTRPGDEVIAEYAGDAERRVTADAAFSGSGTAFLGQGQDLFITDSAGDDEDYTPLQDVPDADAIAADSPVDPAAPQTDLMHGTDLLNGSNGEED</sequence>
<proteinExistence type="predicted"/>
<keyword evidence="3" id="KW-1185">Reference proteome</keyword>
<accession>A0ABS4FFB7</accession>
<name>A0ABS4FFB7_9BACL</name>
<evidence type="ECO:0000313" key="3">
    <source>
        <dbReference type="Proteomes" id="UP000706926"/>
    </source>
</evidence>
<gene>
    <name evidence="2" type="ORF">J2Z18_003858</name>
</gene>
<evidence type="ECO:0000313" key="2">
    <source>
        <dbReference type="EMBL" id="MBP1894752.1"/>
    </source>
</evidence>
<reference evidence="2 3" key="1">
    <citation type="submission" date="2021-03" db="EMBL/GenBank/DDBJ databases">
        <title>Genomic Encyclopedia of Type Strains, Phase IV (KMG-IV): sequencing the most valuable type-strain genomes for metagenomic binning, comparative biology and taxonomic classification.</title>
        <authorList>
            <person name="Goeker M."/>
        </authorList>
    </citation>
    <scope>NUCLEOTIDE SEQUENCE [LARGE SCALE GENOMIC DNA]</scope>
    <source>
        <strain evidence="2 3">DSM 15596</strain>
    </source>
</reference>
<comment type="caution">
    <text evidence="2">The sequence shown here is derived from an EMBL/GenBank/DDBJ whole genome shotgun (WGS) entry which is preliminary data.</text>
</comment>
<dbReference type="EMBL" id="JAGGKI010000010">
    <property type="protein sequence ID" value="MBP1894752.1"/>
    <property type="molecule type" value="Genomic_DNA"/>
</dbReference>
<feature type="region of interest" description="Disordered" evidence="1">
    <location>
        <begin position="213"/>
        <end position="242"/>
    </location>
</feature>
<feature type="compositionally biased region" description="Polar residues" evidence="1">
    <location>
        <begin position="39"/>
        <end position="48"/>
    </location>
</feature>
<evidence type="ECO:0000256" key="1">
    <source>
        <dbReference type="SAM" id="MobiDB-lite"/>
    </source>
</evidence>
<organism evidence="2 3">
    <name type="scientific">Paenibacillus lactis</name>
    <dbReference type="NCBI Taxonomy" id="228574"/>
    <lineage>
        <taxon>Bacteria</taxon>
        <taxon>Bacillati</taxon>
        <taxon>Bacillota</taxon>
        <taxon>Bacilli</taxon>
        <taxon>Bacillales</taxon>
        <taxon>Paenibacillaceae</taxon>
        <taxon>Paenibacillus</taxon>
    </lineage>
</organism>
<dbReference type="RefSeq" id="WP_007130827.1">
    <property type="nucleotide sequence ID" value="NZ_CP139098.1"/>
</dbReference>